<protein>
    <submittedName>
        <fullName evidence="1">Uncharacterized protein</fullName>
    </submittedName>
</protein>
<sequence>MVGMHPTKAIIETVTDALPFEPSIQQAIQPFTD</sequence>
<evidence type="ECO:0000313" key="1">
    <source>
        <dbReference type="EMBL" id="ARP18625.1"/>
    </source>
</evidence>
<name>A0A1W6V0I0_VIBAL</name>
<accession>A0A1W6V0I0</accession>
<reference evidence="1" key="1">
    <citation type="submission" date="2016-10" db="EMBL/GenBank/DDBJ databases">
        <title>The High Quality Genome of Vibrio alginolyticus K01M1.</title>
        <authorList>
            <person name="Wendling C."/>
            <person name="Chibani C.M."/>
            <person name="Hertel R."/>
            <person name="Sproer C."/>
            <person name="Bunk B."/>
            <person name="Overmann J."/>
            <person name="Roth O."/>
            <person name="Liesegang H."/>
        </authorList>
    </citation>
    <scope>NUCLEOTIDE SEQUENCE</scope>
    <source>
        <strain evidence="1">K05K4</strain>
    </source>
</reference>
<proteinExistence type="predicted"/>
<dbReference type="EMBL" id="CP017902">
    <property type="protein sequence ID" value="ARP18625.1"/>
    <property type="molecule type" value="Genomic_DNA"/>
</dbReference>
<dbReference type="AlphaFoldDB" id="A0A1W6V0I0"/>
<gene>
    <name evidence="1" type="ORF">K05K4_17890</name>
</gene>
<organism evidence="1">
    <name type="scientific">Vibrio alginolyticus</name>
    <dbReference type="NCBI Taxonomy" id="663"/>
    <lineage>
        <taxon>Bacteria</taxon>
        <taxon>Pseudomonadati</taxon>
        <taxon>Pseudomonadota</taxon>
        <taxon>Gammaproteobacteria</taxon>
        <taxon>Vibrionales</taxon>
        <taxon>Vibrionaceae</taxon>
        <taxon>Vibrio</taxon>
    </lineage>
</organism>